<gene>
    <name evidence="1" type="ORF">K4L44_01850</name>
</gene>
<proteinExistence type="predicted"/>
<evidence type="ECO:0000313" key="2">
    <source>
        <dbReference type="Proteomes" id="UP000826212"/>
    </source>
</evidence>
<organism evidence="1 2">
    <name type="scientific">Halosquirtibacter laminarini</name>
    <dbReference type="NCBI Taxonomy" id="3374600"/>
    <lineage>
        <taxon>Bacteria</taxon>
        <taxon>Pseudomonadati</taxon>
        <taxon>Bacteroidota</taxon>
        <taxon>Bacteroidia</taxon>
        <taxon>Marinilabiliales</taxon>
        <taxon>Prolixibacteraceae</taxon>
        <taxon>Halosquirtibacter</taxon>
    </lineage>
</organism>
<reference evidence="1" key="1">
    <citation type="submission" date="2021-08" db="EMBL/GenBank/DDBJ databases">
        <title>Novel anaerobic bacterium isolated from sea squirt in East Sea, Republic of Korea.</title>
        <authorList>
            <person name="Nguyen T.H."/>
            <person name="Li Z."/>
            <person name="Lee Y.-J."/>
            <person name="Ko J."/>
            <person name="Kim S.-G."/>
        </authorList>
    </citation>
    <scope>NUCLEOTIDE SEQUENCE</scope>
    <source>
        <strain evidence="1">KCTC 25031</strain>
    </source>
</reference>
<dbReference type="Proteomes" id="UP000826212">
    <property type="component" value="Chromosome"/>
</dbReference>
<evidence type="ECO:0000313" key="1">
    <source>
        <dbReference type="EMBL" id="QZE14639.1"/>
    </source>
</evidence>
<sequence length="1033" mass="118476">MRNDHHTMKRQNFLLVICILLLSIPATYAREITYNELLSFETKVDDSWITSSGSNLSISKYHYKHGTSSLQWTFLPGASIDVSHLNIPLKSKGNLESTFVCWVYNPHPNRTGKMRIEFYKSDNKSCWFDMGMNFKGWRAVWVNYHRDMKGTPVEGMDKMRIVAPSNQKGVVYFDHMVISDMIDHHLATGDYQVPFVNYHGTKSWQVLLRSALQKPTINKHSVTSKELSDLKVIDLRFRNMVYTPSLVTPSSLARLRKDYDFYNIHLNEDKSLIGRPLLFSDFSLMYSEHLKDTQYYFRSNKMDLKSYVTLMYRISCAYTSAESLDNAKSVQKELATMFLNLRTHLMDQGFCEGSGMGTLHNFGESAKNLYLSYFLMKEVLRSSHSLNQAQRDLAWFSGLGNVFPEPIKGGVDIEAFNTTIMGRLSSILLIEDAAVKVQYIKSFVRFLNNGLSYSTGLLDGIKPDGSVFHHANNNPYYADSSFKNACRLVFILSKTDFAISPKSHENLRQSLLKMRLYCNKYVWPLSLSGRHPKGTGNLSTEYYRYLAMAGEPNGDNDIDPEMAGVFLRLVDDAGSDRQAQYILKYGGISETPPVGNWALNYSALSIHRRGNWLVTAQGHSRYLWSSEQCVNANIYGRYLTYGSLSIIASNKGNTPSNFTSGFRQWGWDWSRIPGTTSVHLPIDSLEADIKSVDKFSQSEEMLLSDEAFCGGASLDTMYGVWAMKLHGNAKYDGSLRARKSVFFFDDKIVCLGSDIEQKNSQYPTETTLFQTYLKKKDEPIELNKKEIDKFPFEWHNDVSERKDTYLKDNVGNMYYIPYKYQVEVGRNHQISRDQSSKYRTENDFATAVISHGVAPTSSSYEYVVLVQPEKSDVKHFMKRMRYDDTHPYFVQQNDREAHIVEDRLSKVKGYAFFVRNRDIDDDLIKVVDMPCLVMTKSYKKELKLSVCDPDLHLYNGPSDVEFDEKGNYVERSVYSRDWFENQSNESKIKITLEGDWTLEGGEGCTMHSLNNGKTQLIFICKDGLTNEVKLKKN</sequence>
<name>A0AC61NG69_9BACT</name>
<accession>A0AC61NG69</accession>
<keyword evidence="2" id="KW-1185">Reference proteome</keyword>
<protein>
    <submittedName>
        <fullName evidence="1">Uncharacterized protein</fullName>
    </submittedName>
</protein>
<dbReference type="EMBL" id="CP081303">
    <property type="protein sequence ID" value="QZE14639.1"/>
    <property type="molecule type" value="Genomic_DNA"/>
</dbReference>